<comment type="subcellular location">
    <subcellularLocation>
        <location evidence="1">Nucleus</location>
    </subcellularLocation>
</comment>
<evidence type="ECO:0000256" key="6">
    <source>
        <dbReference type="PROSITE-ProRule" id="PRU00221"/>
    </source>
</evidence>
<keyword evidence="5" id="KW-0539">Nucleus</keyword>
<keyword evidence="3" id="KW-0677">Repeat</keyword>
<gene>
    <name evidence="9" type="primary">MSI1_2</name>
    <name evidence="9" type="ORF">GRS66_006868</name>
</gene>
<name>A0A6C1E6M2_SACPS</name>
<evidence type="ECO:0000313" key="9">
    <source>
        <dbReference type="EMBL" id="QID84367.1"/>
    </source>
</evidence>
<dbReference type="InterPro" id="IPR019775">
    <property type="entry name" value="WD40_repeat_CS"/>
</dbReference>
<evidence type="ECO:0000256" key="3">
    <source>
        <dbReference type="ARBA" id="ARBA00022737"/>
    </source>
</evidence>
<dbReference type="SMART" id="SM00320">
    <property type="entry name" value="WD40"/>
    <property type="match status" value="6"/>
</dbReference>
<feature type="domain" description="Histone-binding protein RBBP4-like N-terminal" evidence="8">
    <location>
        <begin position="21"/>
        <end position="88"/>
    </location>
</feature>
<dbReference type="InterPro" id="IPR001680">
    <property type="entry name" value="WD40_rpt"/>
</dbReference>
<dbReference type="GO" id="GO:0005634">
    <property type="term" value="C:nucleus"/>
    <property type="evidence" value="ECO:0007669"/>
    <property type="project" value="UniProtKB-SubCell"/>
</dbReference>
<dbReference type="Proteomes" id="UP000501346">
    <property type="component" value="Chromosome SeIV-SeII"/>
</dbReference>
<dbReference type="AlphaFoldDB" id="A0A6C1E6M2"/>
<dbReference type="PROSITE" id="PS00678">
    <property type="entry name" value="WD_REPEATS_1"/>
    <property type="match status" value="1"/>
</dbReference>
<dbReference type="InterPro" id="IPR022052">
    <property type="entry name" value="Histone-bd_RBBP4-like_N"/>
</dbReference>
<evidence type="ECO:0000256" key="2">
    <source>
        <dbReference type="ARBA" id="ARBA00022574"/>
    </source>
</evidence>
<evidence type="ECO:0000259" key="7">
    <source>
        <dbReference type="Pfam" id="PF08662"/>
    </source>
</evidence>
<dbReference type="Pfam" id="PF08662">
    <property type="entry name" value="eIF2A"/>
    <property type="match status" value="1"/>
</dbReference>
<feature type="domain" description="Translation initiation factor beta propellor-like" evidence="7">
    <location>
        <begin position="202"/>
        <end position="358"/>
    </location>
</feature>
<dbReference type="InterPro" id="IPR013979">
    <property type="entry name" value="TIF_beta_prop-like"/>
</dbReference>
<dbReference type="Pfam" id="PF00400">
    <property type="entry name" value="WD40"/>
    <property type="match status" value="1"/>
</dbReference>
<reference evidence="9 10" key="1">
    <citation type="journal article" date="2019" name="BMC Genomics">
        <title>Chromosome level assembly and comparative genome analysis confirm lager-brewing yeasts originated from a single hybridization.</title>
        <authorList>
            <person name="Salazar A.N."/>
            <person name="Gorter de Vries A.R."/>
            <person name="van den Broek M."/>
            <person name="Brouwers N."/>
            <person name="de la Torre Cortes P."/>
            <person name="Kuijpers N.G.A."/>
            <person name="Daran J.G."/>
            <person name="Abeel T."/>
        </authorList>
    </citation>
    <scope>NUCLEOTIDE SEQUENCE [LARGE SCALE GENOMIC DNA]</scope>
    <source>
        <strain evidence="9 10">CBS 1483</strain>
    </source>
</reference>
<dbReference type="EMBL" id="CP049001">
    <property type="protein sequence ID" value="QID84367.1"/>
    <property type="molecule type" value="Genomic_DNA"/>
</dbReference>
<dbReference type="InterPro" id="IPR050459">
    <property type="entry name" value="WD_repeat_RBAP46/RBAP48/MSI1"/>
</dbReference>
<sequence>MSQGAEEPAGEASNIPVDLQERYSHWKKNTKLLYDYLNTNSTKWPSLTCQFFPDLDTTLDEHRILLSSFTSSQKPEDETIYISKISTLGHIKWSSLNNFDMDEMEFKPENSTRLPPSHLVDDISIFFPNGDCNRARYLPQNPDIIAGASSDGAIYIFDRTKHGSTRIRQSKNSHPFEAKLFGSHGVIQDVEAIDTSSADANESTSLAWNLQQEALLLSSHSNGQVQIWDIKQYSHENPLIDTPLVSIESDASGVNDVTWMPTHDSLFAACTEGNVVSLLDLRTKKEKLRSNCQNHTGGVNSCKFNYRNSLVLASADSSGRLNLWDIRKMNESPITTMEHGASISTLEWNPNFSTVLTTAGQEDGLVKLWDTAREETIFTHGGHMLGVNDVSWDVHDPWLMCSVANDNSVQIWKPAENLVGQEQP</sequence>
<evidence type="ECO:0000256" key="4">
    <source>
        <dbReference type="ARBA" id="ARBA00022853"/>
    </source>
</evidence>
<evidence type="ECO:0000256" key="5">
    <source>
        <dbReference type="ARBA" id="ARBA00023242"/>
    </source>
</evidence>
<dbReference type="Gene3D" id="2.130.10.10">
    <property type="entry name" value="YVTN repeat-like/Quinoprotein amine dehydrogenase"/>
    <property type="match status" value="1"/>
</dbReference>
<feature type="repeat" description="WD" evidence="6">
    <location>
        <begin position="336"/>
        <end position="379"/>
    </location>
</feature>
<dbReference type="PROSITE" id="PS50082">
    <property type="entry name" value="WD_REPEATS_2"/>
    <property type="match status" value="1"/>
</dbReference>
<evidence type="ECO:0000256" key="1">
    <source>
        <dbReference type="ARBA" id="ARBA00004123"/>
    </source>
</evidence>
<dbReference type="GO" id="GO:0006325">
    <property type="term" value="P:chromatin organization"/>
    <property type="evidence" value="ECO:0007669"/>
    <property type="project" value="UniProtKB-KW"/>
</dbReference>
<dbReference type="Pfam" id="PF12265">
    <property type="entry name" value="CAF1C_H4-bd"/>
    <property type="match status" value="1"/>
</dbReference>
<proteinExistence type="predicted"/>
<keyword evidence="2 6" id="KW-0853">WD repeat</keyword>
<dbReference type="InterPro" id="IPR015943">
    <property type="entry name" value="WD40/YVTN_repeat-like_dom_sf"/>
</dbReference>
<dbReference type="SUPFAM" id="SSF50978">
    <property type="entry name" value="WD40 repeat-like"/>
    <property type="match status" value="1"/>
</dbReference>
<accession>A0A6C1E6M2</accession>
<evidence type="ECO:0000313" key="10">
    <source>
        <dbReference type="Proteomes" id="UP000501346"/>
    </source>
</evidence>
<organism evidence="9 10">
    <name type="scientific">Saccharomyces pastorianus</name>
    <name type="common">Lager yeast</name>
    <name type="synonym">Saccharomyces cerevisiae x Saccharomyces eubayanus</name>
    <dbReference type="NCBI Taxonomy" id="27292"/>
    <lineage>
        <taxon>Eukaryota</taxon>
        <taxon>Fungi</taxon>
        <taxon>Dikarya</taxon>
        <taxon>Ascomycota</taxon>
        <taxon>Saccharomycotina</taxon>
        <taxon>Saccharomycetes</taxon>
        <taxon>Saccharomycetales</taxon>
        <taxon>Saccharomycetaceae</taxon>
        <taxon>Saccharomyces</taxon>
    </lineage>
</organism>
<dbReference type="InterPro" id="IPR036322">
    <property type="entry name" value="WD40_repeat_dom_sf"/>
</dbReference>
<protein>
    <submittedName>
        <fullName evidence="9">Chromatin assembly complex, subunit 3</fullName>
    </submittedName>
</protein>
<dbReference type="OrthoDB" id="427795at2759"/>
<keyword evidence="10" id="KW-1185">Reference proteome</keyword>
<dbReference type="PANTHER" id="PTHR22850">
    <property type="entry name" value="WD40 REPEAT FAMILY"/>
    <property type="match status" value="1"/>
</dbReference>
<keyword evidence="4" id="KW-0156">Chromatin regulator</keyword>
<evidence type="ECO:0000259" key="8">
    <source>
        <dbReference type="Pfam" id="PF12265"/>
    </source>
</evidence>